<feature type="compositionally biased region" description="Low complexity" evidence="1">
    <location>
        <begin position="129"/>
        <end position="144"/>
    </location>
</feature>
<dbReference type="Proteomes" id="UP000305948">
    <property type="component" value="Unassembled WGS sequence"/>
</dbReference>
<accession>A0A5C3MVK8</accession>
<dbReference type="AlphaFoldDB" id="A0A5C3MVK8"/>
<evidence type="ECO:0000313" key="2">
    <source>
        <dbReference type="EMBL" id="TFK45491.1"/>
    </source>
</evidence>
<gene>
    <name evidence="2" type="ORF">OE88DRAFT_1740269</name>
</gene>
<dbReference type="EMBL" id="ML213542">
    <property type="protein sequence ID" value="TFK45491.1"/>
    <property type="molecule type" value="Genomic_DNA"/>
</dbReference>
<dbReference type="OrthoDB" id="10533180at2759"/>
<feature type="region of interest" description="Disordered" evidence="1">
    <location>
        <begin position="1"/>
        <end position="22"/>
    </location>
</feature>
<keyword evidence="3" id="KW-1185">Reference proteome</keyword>
<name>A0A5C3MVK8_9AGAM</name>
<protein>
    <submittedName>
        <fullName evidence="2">Uncharacterized protein</fullName>
    </submittedName>
</protein>
<feature type="region of interest" description="Disordered" evidence="1">
    <location>
        <begin position="180"/>
        <end position="218"/>
    </location>
</feature>
<sequence>MNTSNQATKIAEKEAGHHAPMSQPTLLATMDTAPPSQPRRSLKNKRYAHCFDDSTEWEQDLANSLDKVQQQIKELDDRALARRLSEDMCFTPRTEQRDSARMQIDHQTLPSPPLSPTESMDVTARPAQNGGNSLSSSTTGAGSSSREDLSDLIRQFPRPPPLLSIPRHSALSLSQVLSSPAASGHRGSNIPGYQNIQSGLPTPPLTPLTSPTHHDAQQRRSMDFTELGWHPIVRREDFTGGARTCKRRPLGENAGRVKQAMRTGRVVTEGKENATTRRT</sequence>
<proteinExistence type="predicted"/>
<evidence type="ECO:0000256" key="1">
    <source>
        <dbReference type="SAM" id="MobiDB-lite"/>
    </source>
</evidence>
<organism evidence="2 3">
    <name type="scientific">Heliocybe sulcata</name>
    <dbReference type="NCBI Taxonomy" id="5364"/>
    <lineage>
        <taxon>Eukaryota</taxon>
        <taxon>Fungi</taxon>
        <taxon>Dikarya</taxon>
        <taxon>Basidiomycota</taxon>
        <taxon>Agaricomycotina</taxon>
        <taxon>Agaricomycetes</taxon>
        <taxon>Gloeophyllales</taxon>
        <taxon>Gloeophyllaceae</taxon>
        <taxon>Heliocybe</taxon>
    </lineage>
</organism>
<evidence type="ECO:0000313" key="3">
    <source>
        <dbReference type="Proteomes" id="UP000305948"/>
    </source>
</evidence>
<feature type="region of interest" description="Disordered" evidence="1">
    <location>
        <begin position="89"/>
        <end position="148"/>
    </location>
</feature>
<feature type="compositionally biased region" description="Basic and acidic residues" evidence="1">
    <location>
        <begin position="94"/>
        <end position="104"/>
    </location>
</feature>
<reference evidence="2 3" key="1">
    <citation type="journal article" date="2019" name="Nat. Ecol. Evol.">
        <title>Megaphylogeny resolves global patterns of mushroom evolution.</title>
        <authorList>
            <person name="Varga T."/>
            <person name="Krizsan K."/>
            <person name="Foldi C."/>
            <person name="Dima B."/>
            <person name="Sanchez-Garcia M."/>
            <person name="Sanchez-Ramirez S."/>
            <person name="Szollosi G.J."/>
            <person name="Szarkandi J.G."/>
            <person name="Papp V."/>
            <person name="Albert L."/>
            <person name="Andreopoulos W."/>
            <person name="Angelini C."/>
            <person name="Antonin V."/>
            <person name="Barry K.W."/>
            <person name="Bougher N.L."/>
            <person name="Buchanan P."/>
            <person name="Buyck B."/>
            <person name="Bense V."/>
            <person name="Catcheside P."/>
            <person name="Chovatia M."/>
            <person name="Cooper J."/>
            <person name="Damon W."/>
            <person name="Desjardin D."/>
            <person name="Finy P."/>
            <person name="Geml J."/>
            <person name="Haridas S."/>
            <person name="Hughes K."/>
            <person name="Justo A."/>
            <person name="Karasinski D."/>
            <person name="Kautmanova I."/>
            <person name="Kiss B."/>
            <person name="Kocsube S."/>
            <person name="Kotiranta H."/>
            <person name="LaButti K.M."/>
            <person name="Lechner B.E."/>
            <person name="Liimatainen K."/>
            <person name="Lipzen A."/>
            <person name="Lukacs Z."/>
            <person name="Mihaltcheva S."/>
            <person name="Morgado L.N."/>
            <person name="Niskanen T."/>
            <person name="Noordeloos M.E."/>
            <person name="Ohm R.A."/>
            <person name="Ortiz-Santana B."/>
            <person name="Ovrebo C."/>
            <person name="Racz N."/>
            <person name="Riley R."/>
            <person name="Savchenko A."/>
            <person name="Shiryaev A."/>
            <person name="Soop K."/>
            <person name="Spirin V."/>
            <person name="Szebenyi C."/>
            <person name="Tomsovsky M."/>
            <person name="Tulloss R.E."/>
            <person name="Uehling J."/>
            <person name="Grigoriev I.V."/>
            <person name="Vagvolgyi C."/>
            <person name="Papp T."/>
            <person name="Martin F.M."/>
            <person name="Miettinen O."/>
            <person name="Hibbett D.S."/>
            <person name="Nagy L.G."/>
        </authorList>
    </citation>
    <scope>NUCLEOTIDE SEQUENCE [LARGE SCALE GENOMIC DNA]</scope>
    <source>
        <strain evidence="2 3">OMC1185</strain>
    </source>
</reference>